<dbReference type="EMBL" id="LGRX02001514">
    <property type="protein sequence ID" value="KAK3286054.1"/>
    <property type="molecule type" value="Genomic_DNA"/>
</dbReference>
<organism evidence="2 3">
    <name type="scientific">Cymbomonas tetramitiformis</name>
    <dbReference type="NCBI Taxonomy" id="36881"/>
    <lineage>
        <taxon>Eukaryota</taxon>
        <taxon>Viridiplantae</taxon>
        <taxon>Chlorophyta</taxon>
        <taxon>Pyramimonadophyceae</taxon>
        <taxon>Pyramimonadales</taxon>
        <taxon>Pyramimonadaceae</taxon>
        <taxon>Cymbomonas</taxon>
    </lineage>
</organism>
<dbReference type="InterPro" id="IPR004843">
    <property type="entry name" value="Calcineurin-like_PHP"/>
</dbReference>
<dbReference type="GO" id="GO:0016787">
    <property type="term" value="F:hydrolase activity"/>
    <property type="evidence" value="ECO:0007669"/>
    <property type="project" value="InterPro"/>
</dbReference>
<keyword evidence="3" id="KW-1185">Reference proteome</keyword>
<accession>A0AAE0LIJ3</accession>
<gene>
    <name evidence="2" type="ORF">CYMTET_6367</name>
</gene>
<dbReference type="InterPro" id="IPR029052">
    <property type="entry name" value="Metallo-depent_PP-like"/>
</dbReference>
<name>A0AAE0LIJ3_9CHLO</name>
<dbReference type="SUPFAM" id="SSF56300">
    <property type="entry name" value="Metallo-dependent phosphatases"/>
    <property type="match status" value="1"/>
</dbReference>
<dbReference type="Pfam" id="PF00149">
    <property type="entry name" value="Metallophos"/>
    <property type="match status" value="1"/>
</dbReference>
<sequence>MRGIPGKYVLPAKDYGNGKFGSSDKFEAKRAYTEPSRPAQKAVRLAVASAAVAGLTFGASSIFSYAIAETAAPPAALADQVAVTAPRALKTRVAPPTKVETKGRRIIAVGDVHGDLSQAIRALQLANLVDAKSGSWTGGDTILVQVGDVFDRGDNEIAIHRMFRRLAKQAAEAGGAVYVINGNHEIMNVAGDFRYATPLAFEKFSALYTEKFGAPKQVRRHARRLGIPSWTFDLFPLLRWQYSSLKSYHKREAG</sequence>
<evidence type="ECO:0000259" key="1">
    <source>
        <dbReference type="Pfam" id="PF00149"/>
    </source>
</evidence>
<reference evidence="2 3" key="1">
    <citation type="journal article" date="2015" name="Genome Biol. Evol.">
        <title>Comparative Genomics of a Bacterivorous Green Alga Reveals Evolutionary Causalities and Consequences of Phago-Mixotrophic Mode of Nutrition.</title>
        <authorList>
            <person name="Burns J.A."/>
            <person name="Paasch A."/>
            <person name="Narechania A."/>
            <person name="Kim E."/>
        </authorList>
    </citation>
    <scope>NUCLEOTIDE SEQUENCE [LARGE SCALE GENOMIC DNA]</scope>
    <source>
        <strain evidence="2 3">PLY_AMNH</strain>
    </source>
</reference>
<evidence type="ECO:0000313" key="3">
    <source>
        <dbReference type="Proteomes" id="UP001190700"/>
    </source>
</evidence>
<dbReference type="AlphaFoldDB" id="A0AAE0LIJ3"/>
<dbReference type="Proteomes" id="UP001190700">
    <property type="component" value="Unassembled WGS sequence"/>
</dbReference>
<proteinExistence type="predicted"/>
<dbReference type="PANTHER" id="PTHR46546">
    <property type="entry name" value="SHEWANELLA-LIKE PROTEIN PHOSPHATASE 1"/>
    <property type="match status" value="1"/>
</dbReference>
<dbReference type="PANTHER" id="PTHR46546:SF4">
    <property type="entry name" value="SHEWANELLA-LIKE PROTEIN PHOSPHATASE 1"/>
    <property type="match status" value="1"/>
</dbReference>
<protein>
    <recommendedName>
        <fullName evidence="1">Calcineurin-like phosphoesterase domain-containing protein</fullName>
    </recommendedName>
</protein>
<feature type="domain" description="Calcineurin-like phosphoesterase" evidence="1">
    <location>
        <begin position="105"/>
        <end position="214"/>
    </location>
</feature>
<evidence type="ECO:0000313" key="2">
    <source>
        <dbReference type="EMBL" id="KAK3286054.1"/>
    </source>
</evidence>
<dbReference type="Gene3D" id="3.60.21.10">
    <property type="match status" value="1"/>
</dbReference>
<comment type="caution">
    <text evidence="2">The sequence shown here is derived from an EMBL/GenBank/DDBJ whole genome shotgun (WGS) entry which is preliminary data.</text>
</comment>